<dbReference type="InterPro" id="IPR006260">
    <property type="entry name" value="TonB/TolA_C"/>
</dbReference>
<evidence type="ECO:0000256" key="5">
    <source>
        <dbReference type="SAM" id="MobiDB-lite"/>
    </source>
</evidence>
<keyword evidence="2" id="KW-0812">Transmembrane</keyword>
<evidence type="ECO:0000256" key="6">
    <source>
        <dbReference type="SAM" id="SignalP"/>
    </source>
</evidence>
<feature type="chain" id="PRO_5045328501" evidence="6">
    <location>
        <begin position="30"/>
        <end position="246"/>
    </location>
</feature>
<dbReference type="SUPFAM" id="SSF74653">
    <property type="entry name" value="TolA/TonB C-terminal domain"/>
    <property type="match status" value="1"/>
</dbReference>
<protein>
    <submittedName>
        <fullName evidence="8">TonB family protein</fullName>
    </submittedName>
</protein>
<evidence type="ECO:0000259" key="7">
    <source>
        <dbReference type="PROSITE" id="PS52015"/>
    </source>
</evidence>
<feature type="domain" description="TonB C-terminal" evidence="7">
    <location>
        <begin position="162"/>
        <end position="246"/>
    </location>
</feature>
<feature type="signal peptide" evidence="6">
    <location>
        <begin position="1"/>
        <end position="29"/>
    </location>
</feature>
<dbReference type="NCBIfam" id="TIGR01352">
    <property type="entry name" value="tonB_Cterm"/>
    <property type="match status" value="1"/>
</dbReference>
<evidence type="ECO:0000256" key="2">
    <source>
        <dbReference type="ARBA" id="ARBA00022692"/>
    </source>
</evidence>
<reference evidence="8 9" key="1">
    <citation type="submission" date="2022-10" db="EMBL/GenBank/DDBJ databases">
        <title>Paucibacter sp. hw1 Genome sequencing.</title>
        <authorList>
            <person name="Park S."/>
        </authorList>
    </citation>
    <scope>NUCLEOTIDE SEQUENCE [LARGE SCALE GENOMIC DNA]</scope>
    <source>
        <strain evidence="9">hw1</strain>
    </source>
</reference>
<dbReference type="PROSITE" id="PS52015">
    <property type="entry name" value="TONB_CTD"/>
    <property type="match status" value="1"/>
</dbReference>
<dbReference type="Gene3D" id="3.30.2420.10">
    <property type="entry name" value="TonB"/>
    <property type="match status" value="1"/>
</dbReference>
<accession>A0ABT5KFS3</accession>
<keyword evidence="4" id="KW-0472">Membrane</keyword>
<keyword evidence="3" id="KW-1133">Transmembrane helix</keyword>
<dbReference type="Proteomes" id="UP001221189">
    <property type="component" value="Unassembled WGS sequence"/>
</dbReference>
<evidence type="ECO:0000256" key="1">
    <source>
        <dbReference type="ARBA" id="ARBA00004167"/>
    </source>
</evidence>
<evidence type="ECO:0000313" key="8">
    <source>
        <dbReference type="EMBL" id="MDC8771810.1"/>
    </source>
</evidence>
<sequence>MRRLSCLGPGLPCLMMVLLLAAGSARAQADGPLKPELSAEERAQRQAEKVFTFIKLQSVKPAAKRASTDALPATTSANAPASPPLQPANTAQAKPAANKPLAKPAVAVAAAAAGATSAAVEARPSAHAGPESPPVLLAAAQLTAAAAQPEPLPQMPSEPAEPEPPALQLLSKVEPEIPRQLQADFRGGAVTVRFMVQADGSVMQAQALQASHKRLALAAVTAVNQWRFAPLPLPREATVEIAFAVE</sequence>
<comment type="subcellular location">
    <subcellularLocation>
        <location evidence="1">Membrane</location>
        <topology evidence="1">Single-pass membrane protein</topology>
    </subcellularLocation>
</comment>
<organism evidence="8 9">
    <name type="scientific">Roseateles albus</name>
    <dbReference type="NCBI Taxonomy" id="2987525"/>
    <lineage>
        <taxon>Bacteria</taxon>
        <taxon>Pseudomonadati</taxon>
        <taxon>Pseudomonadota</taxon>
        <taxon>Betaproteobacteria</taxon>
        <taxon>Burkholderiales</taxon>
        <taxon>Sphaerotilaceae</taxon>
        <taxon>Roseateles</taxon>
    </lineage>
</organism>
<dbReference type="Pfam" id="PF03544">
    <property type="entry name" value="TonB_C"/>
    <property type="match status" value="1"/>
</dbReference>
<feature type="compositionally biased region" description="Low complexity" evidence="5">
    <location>
        <begin position="70"/>
        <end position="80"/>
    </location>
</feature>
<dbReference type="EMBL" id="JAQQXT010000005">
    <property type="protein sequence ID" value="MDC8771810.1"/>
    <property type="molecule type" value="Genomic_DNA"/>
</dbReference>
<dbReference type="RefSeq" id="WP_273600102.1">
    <property type="nucleotide sequence ID" value="NZ_JAQQXT010000005.1"/>
</dbReference>
<dbReference type="InterPro" id="IPR037682">
    <property type="entry name" value="TonB_C"/>
</dbReference>
<keyword evidence="6" id="KW-0732">Signal</keyword>
<evidence type="ECO:0000256" key="4">
    <source>
        <dbReference type="ARBA" id="ARBA00023136"/>
    </source>
</evidence>
<feature type="region of interest" description="Disordered" evidence="5">
    <location>
        <begin position="67"/>
        <end position="97"/>
    </location>
</feature>
<evidence type="ECO:0000256" key="3">
    <source>
        <dbReference type="ARBA" id="ARBA00022989"/>
    </source>
</evidence>
<keyword evidence="9" id="KW-1185">Reference proteome</keyword>
<gene>
    <name evidence="8" type="ORF">PRZ03_09540</name>
</gene>
<name>A0ABT5KFS3_9BURK</name>
<evidence type="ECO:0000313" key="9">
    <source>
        <dbReference type="Proteomes" id="UP001221189"/>
    </source>
</evidence>
<comment type="caution">
    <text evidence="8">The sequence shown here is derived from an EMBL/GenBank/DDBJ whole genome shotgun (WGS) entry which is preliminary data.</text>
</comment>
<proteinExistence type="predicted"/>